<feature type="region of interest" description="Disordered" evidence="1">
    <location>
        <begin position="157"/>
        <end position="177"/>
    </location>
</feature>
<dbReference type="Proteomes" id="UP000268652">
    <property type="component" value="Unassembled WGS sequence"/>
</dbReference>
<evidence type="ECO:0000313" key="4">
    <source>
        <dbReference type="EMBL" id="RKN15202.1"/>
    </source>
</evidence>
<protein>
    <submittedName>
        <fullName evidence="3">PAS domain-containing protein</fullName>
    </submittedName>
</protein>
<evidence type="ECO:0000313" key="6">
    <source>
        <dbReference type="Proteomes" id="UP000275024"/>
    </source>
</evidence>
<gene>
    <name evidence="4" type="ORF">D7318_27970</name>
    <name evidence="3" type="ORF">D7319_28565</name>
</gene>
<evidence type="ECO:0000259" key="2">
    <source>
        <dbReference type="Pfam" id="PF00989"/>
    </source>
</evidence>
<dbReference type="SUPFAM" id="SSF55785">
    <property type="entry name" value="PYP-like sensor domain (PAS domain)"/>
    <property type="match status" value="1"/>
</dbReference>
<feature type="region of interest" description="Disordered" evidence="1">
    <location>
        <begin position="58"/>
        <end position="88"/>
    </location>
</feature>
<dbReference type="Proteomes" id="UP000275024">
    <property type="component" value="Unassembled WGS sequence"/>
</dbReference>
<evidence type="ECO:0000313" key="3">
    <source>
        <dbReference type="EMBL" id="RKN04434.1"/>
    </source>
</evidence>
<feature type="domain" description="PAS fold" evidence="2">
    <location>
        <begin position="18"/>
        <end position="50"/>
    </location>
</feature>
<dbReference type="Gene3D" id="3.30.450.20">
    <property type="entry name" value="PAS domain"/>
    <property type="match status" value="1"/>
</dbReference>
<dbReference type="InterPro" id="IPR035965">
    <property type="entry name" value="PAS-like_dom_sf"/>
</dbReference>
<comment type="caution">
    <text evidence="3">The sequence shown here is derived from an EMBL/GenBank/DDBJ whole genome shotgun (WGS) entry which is preliminary data.</text>
</comment>
<dbReference type="OrthoDB" id="4338661at2"/>
<dbReference type="RefSeq" id="WP_120700016.1">
    <property type="nucleotide sequence ID" value="NZ_RBDX01000036.1"/>
</dbReference>
<sequence length="177" mass="18454">MAPPERTGRDTTHAPLPAVAVIDADGVVTGWTAAAERLLGHPADAVVRRHGTALLAPNARTLAAAPPGRNGPGRGTRGPASPRPATATATAFPRHLRISPPRRVGGTEWLVSATAVPETRGGNAVAEAFLESLLHRAPVMSSLWDRELRAVRLNDAASRETDGARPVAGAAARHVHR</sequence>
<proteinExistence type="predicted"/>
<dbReference type="EMBL" id="RBDY01000034">
    <property type="protein sequence ID" value="RKN15202.1"/>
    <property type="molecule type" value="Genomic_DNA"/>
</dbReference>
<organism evidence="3 6">
    <name type="scientific">Streptomyces radicis</name>
    <dbReference type="NCBI Taxonomy" id="1750517"/>
    <lineage>
        <taxon>Bacteria</taxon>
        <taxon>Bacillati</taxon>
        <taxon>Actinomycetota</taxon>
        <taxon>Actinomycetes</taxon>
        <taxon>Kitasatosporales</taxon>
        <taxon>Streptomycetaceae</taxon>
        <taxon>Streptomyces</taxon>
    </lineage>
</organism>
<feature type="compositionally biased region" description="Low complexity" evidence="1">
    <location>
        <begin position="77"/>
        <end position="88"/>
    </location>
</feature>
<dbReference type="Pfam" id="PF00989">
    <property type="entry name" value="PAS"/>
    <property type="match status" value="1"/>
</dbReference>
<dbReference type="AlphaFoldDB" id="A0A3A9W5A2"/>
<evidence type="ECO:0000256" key="1">
    <source>
        <dbReference type="SAM" id="MobiDB-lite"/>
    </source>
</evidence>
<dbReference type="GO" id="GO:0006355">
    <property type="term" value="P:regulation of DNA-templated transcription"/>
    <property type="evidence" value="ECO:0007669"/>
    <property type="project" value="InterPro"/>
</dbReference>
<name>A0A3A9W5A2_9ACTN</name>
<dbReference type="InterPro" id="IPR013767">
    <property type="entry name" value="PAS_fold"/>
</dbReference>
<reference evidence="5 6" key="1">
    <citation type="submission" date="2018-09" db="EMBL/GenBank/DDBJ databases">
        <title>Streptomyces sp. nov. DS1-2, an endophytic actinomycete isolated from roots of Dendrobium scabrilingue.</title>
        <authorList>
            <person name="Kuncharoen N."/>
            <person name="Kudo T."/>
            <person name="Ohkuma M."/>
            <person name="Yuki M."/>
            <person name="Tanasupawat S."/>
        </authorList>
    </citation>
    <scope>NUCLEOTIDE SEQUENCE [LARGE SCALE GENOMIC DNA]</scope>
    <source>
        <strain evidence="3 6">AZ1-7</strain>
        <strain evidence="4 5">DS1-2</strain>
    </source>
</reference>
<keyword evidence="5" id="KW-1185">Reference proteome</keyword>
<accession>A0A3A9W5A2</accession>
<evidence type="ECO:0000313" key="5">
    <source>
        <dbReference type="Proteomes" id="UP000268652"/>
    </source>
</evidence>
<dbReference type="EMBL" id="RBDX01000036">
    <property type="protein sequence ID" value="RKN04434.1"/>
    <property type="molecule type" value="Genomic_DNA"/>
</dbReference>